<name>A0A239LW12_9ACTN</name>
<dbReference type="AlphaFoldDB" id="A0A239LW12"/>
<evidence type="ECO:0000313" key="2">
    <source>
        <dbReference type="Proteomes" id="UP000198280"/>
    </source>
</evidence>
<keyword evidence="2" id="KW-1185">Reference proteome</keyword>
<gene>
    <name evidence="1" type="ORF">SAMN05216252_12180</name>
</gene>
<proteinExistence type="predicted"/>
<accession>A0A239LW12</accession>
<reference evidence="1 2" key="1">
    <citation type="submission" date="2017-06" db="EMBL/GenBank/DDBJ databases">
        <authorList>
            <person name="Kim H.J."/>
            <person name="Triplett B.A."/>
        </authorList>
    </citation>
    <scope>NUCLEOTIDE SEQUENCE [LARGE SCALE GENOMIC DNA]</scope>
    <source>
        <strain evidence="1 2">CGMCC 4.1858</strain>
    </source>
</reference>
<evidence type="ECO:0000313" key="1">
    <source>
        <dbReference type="EMBL" id="SNT33899.1"/>
    </source>
</evidence>
<organism evidence="1 2">
    <name type="scientific">Actinacidiphila glaucinigra</name>
    <dbReference type="NCBI Taxonomy" id="235986"/>
    <lineage>
        <taxon>Bacteria</taxon>
        <taxon>Bacillati</taxon>
        <taxon>Actinomycetota</taxon>
        <taxon>Actinomycetes</taxon>
        <taxon>Kitasatosporales</taxon>
        <taxon>Streptomycetaceae</taxon>
        <taxon>Actinacidiphila</taxon>
    </lineage>
</organism>
<dbReference type="Proteomes" id="UP000198280">
    <property type="component" value="Unassembled WGS sequence"/>
</dbReference>
<protein>
    <submittedName>
        <fullName evidence="1">Uncharacterized protein</fullName>
    </submittedName>
</protein>
<dbReference type="OrthoDB" id="3589776at2"/>
<dbReference type="EMBL" id="FZOF01000021">
    <property type="protein sequence ID" value="SNT33899.1"/>
    <property type="molecule type" value="Genomic_DNA"/>
</dbReference>
<dbReference type="RefSeq" id="WP_143681673.1">
    <property type="nucleotide sequence ID" value="NZ_FZOF01000021.1"/>
</dbReference>
<sequence length="251" mass="27377">MNGPAGQRLGLAPIPDGSVNLRMLRRTLAVELAYRPGGLLAAKIHLKHVSVITTEGYANRPGGSQSRFLAEVGKEEEKRNLAIVTEEWKNARAGIKPSGPGARDLLDFFQSVDGQLDDALRTAPNVITNDQQVRGMLMKRAKTLHLGTANYCWFADPAKALCLKLAGTPTADRPLIGMCDSARCPQATHHPRHRPVWEKTVEQNKVFIRMLGRGQKAERTCLEAELARAERVIADIDAASRGPTVAAGMED</sequence>